<feature type="compositionally biased region" description="Polar residues" evidence="1">
    <location>
        <begin position="304"/>
        <end position="315"/>
    </location>
</feature>
<feature type="region of interest" description="Disordered" evidence="1">
    <location>
        <begin position="784"/>
        <end position="888"/>
    </location>
</feature>
<feature type="compositionally biased region" description="Polar residues" evidence="1">
    <location>
        <begin position="792"/>
        <end position="805"/>
    </location>
</feature>
<feature type="region of interest" description="Disordered" evidence="1">
    <location>
        <begin position="729"/>
        <end position="772"/>
    </location>
</feature>
<evidence type="ECO:0000313" key="2">
    <source>
        <dbReference type="EMBL" id="KAK9814986.1"/>
    </source>
</evidence>
<accession>A0AAW1Q015</accession>
<protein>
    <submittedName>
        <fullName evidence="2">Uncharacterized protein</fullName>
    </submittedName>
</protein>
<dbReference type="Proteomes" id="UP001465755">
    <property type="component" value="Unassembled WGS sequence"/>
</dbReference>
<feature type="region of interest" description="Disordered" evidence="1">
    <location>
        <begin position="76"/>
        <end position="104"/>
    </location>
</feature>
<proteinExistence type="predicted"/>
<dbReference type="EMBL" id="JALJOQ010000001">
    <property type="protein sequence ID" value="KAK9814986.1"/>
    <property type="molecule type" value="Genomic_DNA"/>
</dbReference>
<feature type="region of interest" description="Disordered" evidence="1">
    <location>
        <begin position="209"/>
        <end position="238"/>
    </location>
</feature>
<feature type="compositionally biased region" description="Low complexity" evidence="1">
    <location>
        <begin position="272"/>
        <end position="281"/>
    </location>
</feature>
<evidence type="ECO:0000256" key="1">
    <source>
        <dbReference type="SAM" id="MobiDB-lite"/>
    </source>
</evidence>
<feature type="compositionally biased region" description="Low complexity" evidence="1">
    <location>
        <begin position="349"/>
        <end position="358"/>
    </location>
</feature>
<feature type="compositionally biased region" description="Low complexity" evidence="1">
    <location>
        <begin position="843"/>
        <end position="855"/>
    </location>
</feature>
<feature type="compositionally biased region" description="Polar residues" evidence="1">
    <location>
        <begin position="729"/>
        <end position="752"/>
    </location>
</feature>
<feature type="compositionally biased region" description="Acidic residues" evidence="1">
    <location>
        <begin position="872"/>
        <end position="888"/>
    </location>
</feature>
<feature type="compositionally biased region" description="Low complexity" evidence="1">
    <location>
        <begin position="288"/>
        <end position="297"/>
    </location>
</feature>
<organism evidence="2 3">
    <name type="scientific">Symbiochloris irregularis</name>
    <dbReference type="NCBI Taxonomy" id="706552"/>
    <lineage>
        <taxon>Eukaryota</taxon>
        <taxon>Viridiplantae</taxon>
        <taxon>Chlorophyta</taxon>
        <taxon>core chlorophytes</taxon>
        <taxon>Trebouxiophyceae</taxon>
        <taxon>Trebouxiales</taxon>
        <taxon>Trebouxiaceae</taxon>
        <taxon>Symbiochloris</taxon>
    </lineage>
</organism>
<name>A0AAW1Q015_9CHLO</name>
<sequence length="888" mass="95707">MHQLPGSHLKYACVKAPVVAGGIIGSEGADRFYRLWEVSVSVDAHWGDTPLTCHQYVNENNASQTVRPILTADAIQPVRSRQPTSRTRSKWPEPKVTGDQSGLEGGDKVVLVKGHFEGQRFIMYRPGGVAAEDDWHRLVLDQEAEPVLWAFGPIPQTARGPLKITLTLHEADGSMSNRVPPRSKLADTVQWHPIKTHRSVTFAFEAEENAGDDPAPEADRSVAGPSSSQQPSQAQGLRHIEPYDQLRRLQNREADTHKPQPVQTGPQLSEPAPSGAAPAPDSLDDAARASAATATATENVEPCDSTSRAQPQQQARDQEGWHQGSDFAEAQAQPGIQEQSARSEESQGASLAASAPDKAATEGTPEAQCSHASKWSPAELAERRRLLELLTPEILDCLDLPLAALCELPDEASDMGYWHSKGFVALPSVLHGGADDAPATLLLVSRRALAREYKLMPEAEGTATVTVDLVCCWHQPSGQSSQTACVKVERFKVELSRQAKYRPLVKSASLSVEASFGGMVLSDRPYLSQRNPSLRVRPIHRAEALLPIYKMQPDSQSTHNELAPEFEATMSVGLKTKLGSWGSTREEKAVRIADRGDDLVVVEGTFAGSRFIMDRLFLLQVACNEAMDTTCHRLELDRPEPVVYEFDGIPQRQGSLEITLAIHEVNLLDLTVSKWVSLAGFASKRGIPLKTASLQSVYLKLAEAGQLRFKAVPGTGDFGRFVFTAEQQQPSNQPAVQLAGSTSPATQLSTPAKHSEAPRPSSAGSAQEETSPSLALERLSLAAAASDDRPNGATQAVQPDTSNSDAHMPPDTSDAATALSLQVPKAASDQGELQVDCPSPDAQQSQMQDLLSSQSPGPQMLDAAASDADYQSCEDQELEDDSSPDLAG</sequence>
<comment type="caution">
    <text evidence="2">The sequence shown here is derived from an EMBL/GenBank/DDBJ whole genome shotgun (WGS) entry which is preliminary data.</text>
</comment>
<feature type="region of interest" description="Disordered" evidence="1">
    <location>
        <begin position="255"/>
        <end position="374"/>
    </location>
</feature>
<keyword evidence="3" id="KW-1185">Reference proteome</keyword>
<evidence type="ECO:0000313" key="3">
    <source>
        <dbReference type="Proteomes" id="UP001465755"/>
    </source>
</evidence>
<reference evidence="2 3" key="1">
    <citation type="journal article" date="2024" name="Nat. Commun.">
        <title>Phylogenomics reveals the evolutionary origins of lichenization in chlorophyte algae.</title>
        <authorList>
            <person name="Puginier C."/>
            <person name="Libourel C."/>
            <person name="Otte J."/>
            <person name="Skaloud P."/>
            <person name="Haon M."/>
            <person name="Grisel S."/>
            <person name="Petersen M."/>
            <person name="Berrin J.G."/>
            <person name="Delaux P.M."/>
            <person name="Dal Grande F."/>
            <person name="Keller J."/>
        </authorList>
    </citation>
    <scope>NUCLEOTIDE SEQUENCE [LARGE SCALE GENOMIC DNA]</scope>
    <source>
        <strain evidence="2 3">SAG 2036</strain>
    </source>
</reference>
<feature type="compositionally biased region" description="Low complexity" evidence="1">
    <location>
        <begin position="223"/>
        <end position="236"/>
    </location>
</feature>
<gene>
    <name evidence="2" type="ORF">WJX73_003877</name>
</gene>
<dbReference type="AlphaFoldDB" id="A0AAW1Q015"/>